<proteinExistence type="predicted"/>
<sequence length="72" mass="8475">MYYRLDQDLEEFLTYVYTLFKPHEVLVILTSDHGSSPSYDFGREACDRFNTRQFEVIVNGFLSARYGPGNWV</sequence>
<dbReference type="Gene3D" id="3.40.720.10">
    <property type="entry name" value="Alkaline Phosphatase, subunit A"/>
    <property type="match status" value="1"/>
</dbReference>
<reference evidence="1" key="1">
    <citation type="journal article" date="2013" name="Environ. Microbiol.">
        <title>Microbiota from the distal guts of lean and obese adolescents exhibit partial functional redundancy besides clear differences in community structure.</title>
        <authorList>
            <person name="Ferrer M."/>
            <person name="Ruiz A."/>
            <person name="Lanza F."/>
            <person name="Haange S.B."/>
            <person name="Oberbach A."/>
            <person name="Till H."/>
            <person name="Bargiela R."/>
            <person name="Campoy C."/>
            <person name="Segura M.T."/>
            <person name="Richter M."/>
            <person name="von Bergen M."/>
            <person name="Seifert J."/>
            <person name="Suarez A."/>
        </authorList>
    </citation>
    <scope>NUCLEOTIDE SEQUENCE</scope>
</reference>
<name>K1TYD3_9ZZZZ</name>
<accession>K1TYD3</accession>
<dbReference type="AlphaFoldDB" id="K1TYD3"/>
<comment type="caution">
    <text evidence="1">The sequence shown here is derived from an EMBL/GenBank/DDBJ whole genome shotgun (WGS) entry which is preliminary data.</text>
</comment>
<dbReference type="EMBL" id="AJWY01007335">
    <property type="protein sequence ID" value="EKC64301.1"/>
    <property type="molecule type" value="Genomic_DNA"/>
</dbReference>
<dbReference type="InterPro" id="IPR017850">
    <property type="entry name" value="Alkaline_phosphatase_core_sf"/>
</dbReference>
<feature type="non-terminal residue" evidence="1">
    <location>
        <position position="72"/>
    </location>
</feature>
<gene>
    <name evidence="1" type="ORF">LEA_10891</name>
</gene>
<organism evidence="1">
    <name type="scientific">human gut metagenome</name>
    <dbReference type="NCBI Taxonomy" id="408170"/>
    <lineage>
        <taxon>unclassified sequences</taxon>
        <taxon>metagenomes</taxon>
        <taxon>organismal metagenomes</taxon>
    </lineage>
</organism>
<evidence type="ECO:0000313" key="1">
    <source>
        <dbReference type="EMBL" id="EKC64301.1"/>
    </source>
</evidence>
<protein>
    <submittedName>
        <fullName evidence="1">Uncharacterized protein</fullName>
    </submittedName>
</protein>